<evidence type="ECO:0000256" key="1">
    <source>
        <dbReference type="SAM" id="MobiDB-lite"/>
    </source>
</evidence>
<feature type="compositionally biased region" description="Low complexity" evidence="1">
    <location>
        <begin position="56"/>
        <end position="82"/>
    </location>
</feature>
<feature type="region of interest" description="Disordered" evidence="1">
    <location>
        <begin position="48"/>
        <end position="112"/>
    </location>
</feature>
<sequence>MDYFDFNMEIPADGADAMQLNIAGEGGAAQRTPASRLRIRRMTVFSAETAATSPMSSSITSRPTLSSSPPTRSTSTSTATASSPPPATPSTASSHPRPPPDDGSTQTMPVPEPSDVLNVVVHAIYHIPVAQFMPPFETVSAAFDALVGYGASVQQLAAPGSPLYILVLSQAPLRPIDAYALAAHYDLIALATPISAHLLAYTLSSVTDELAARIGPIYLKRLFFLHHGRTEALKALLLRPPQGHEPMRDCDVIQQQRLTRAWALASAHLVWDARPNISINMLQAPLLQLERELSCALCKQALRDRVSVLVREWASIKVTI</sequence>
<evidence type="ECO:0000313" key="3">
    <source>
        <dbReference type="Proteomes" id="UP000298390"/>
    </source>
</evidence>
<dbReference type="AlphaFoldDB" id="A0A4Y9XLY0"/>
<dbReference type="STRING" id="34475.A0A4Y9XLY0"/>
<gene>
    <name evidence="2" type="ORF">EVJ58_g11080</name>
</gene>
<reference evidence="2 3" key="1">
    <citation type="submission" date="2019-01" db="EMBL/GenBank/DDBJ databases">
        <title>Genome sequencing of the rare red list fungi Fomitopsis rosea.</title>
        <authorList>
            <person name="Buettner E."/>
            <person name="Kellner H."/>
        </authorList>
    </citation>
    <scope>NUCLEOTIDE SEQUENCE [LARGE SCALE GENOMIC DNA]</scope>
    <source>
        <strain evidence="2 3">DSM 105464</strain>
    </source>
</reference>
<organism evidence="2 3">
    <name type="scientific">Rhodofomes roseus</name>
    <dbReference type="NCBI Taxonomy" id="34475"/>
    <lineage>
        <taxon>Eukaryota</taxon>
        <taxon>Fungi</taxon>
        <taxon>Dikarya</taxon>
        <taxon>Basidiomycota</taxon>
        <taxon>Agaricomycotina</taxon>
        <taxon>Agaricomycetes</taxon>
        <taxon>Polyporales</taxon>
        <taxon>Rhodofomes</taxon>
    </lineage>
</organism>
<evidence type="ECO:0000313" key="2">
    <source>
        <dbReference type="EMBL" id="TFY50363.1"/>
    </source>
</evidence>
<proteinExistence type="predicted"/>
<name>A0A4Y9XLY0_9APHY</name>
<accession>A0A4Y9XLY0</accession>
<dbReference type="Proteomes" id="UP000298390">
    <property type="component" value="Unassembled WGS sequence"/>
</dbReference>
<protein>
    <submittedName>
        <fullName evidence="2">Uncharacterized protein</fullName>
    </submittedName>
</protein>
<comment type="caution">
    <text evidence="2">The sequence shown here is derived from an EMBL/GenBank/DDBJ whole genome shotgun (WGS) entry which is preliminary data.</text>
</comment>
<dbReference type="EMBL" id="SEKV01001535">
    <property type="protein sequence ID" value="TFY50363.1"/>
    <property type="molecule type" value="Genomic_DNA"/>
</dbReference>